<accession>A0A177KIC2</accession>
<dbReference type="EMBL" id="LQWZ01000036">
    <property type="protein sequence ID" value="OAH53150.1"/>
    <property type="molecule type" value="Genomic_DNA"/>
</dbReference>
<sequence>MTLSRDTEKKINQFVKKNTELNATDNEELTYFEKLVLHANKTLGEAKKTAAKFKWTSQKNQEAQEDLISYMTDYIQDLVVEGGISETDAFEKAKGTFAVENPENPLLDSNAKWLHHFEPNVEEAIGLYYAAFMFIGLTLGALLGVILQMVVLKEEIGLLFFIVTGIGLMLGLALGLLKNAKISLNRNCL</sequence>
<evidence type="ECO:0000313" key="2">
    <source>
        <dbReference type="EMBL" id="OAH53150.1"/>
    </source>
</evidence>
<organism evidence="2 3">
    <name type="scientific">Domibacillus aminovorans</name>
    <dbReference type="NCBI Taxonomy" id="29332"/>
    <lineage>
        <taxon>Bacteria</taxon>
        <taxon>Bacillati</taxon>
        <taxon>Bacillota</taxon>
        <taxon>Bacilli</taxon>
        <taxon>Bacillales</taxon>
        <taxon>Bacillaceae</taxon>
        <taxon>Domibacillus</taxon>
    </lineage>
</organism>
<dbReference type="OrthoDB" id="2622367at2"/>
<evidence type="ECO:0000256" key="1">
    <source>
        <dbReference type="SAM" id="Phobius"/>
    </source>
</evidence>
<name>A0A177KIC2_9BACI</name>
<feature type="transmembrane region" description="Helical" evidence="1">
    <location>
        <begin position="156"/>
        <end position="177"/>
    </location>
</feature>
<dbReference type="AlphaFoldDB" id="A0A177KIC2"/>
<dbReference type="RefSeq" id="WP_018395633.1">
    <property type="nucleotide sequence ID" value="NZ_LQWZ01000036.1"/>
</dbReference>
<keyword evidence="1" id="KW-1133">Transmembrane helix</keyword>
<feature type="transmembrane region" description="Helical" evidence="1">
    <location>
        <begin position="127"/>
        <end position="150"/>
    </location>
</feature>
<keyword evidence="1" id="KW-0812">Transmembrane</keyword>
<gene>
    <name evidence="2" type="ORF">AWH48_12400</name>
</gene>
<evidence type="ECO:0000313" key="3">
    <source>
        <dbReference type="Proteomes" id="UP000077271"/>
    </source>
</evidence>
<proteinExistence type="predicted"/>
<protein>
    <submittedName>
        <fullName evidence="2">Uncharacterized protein</fullName>
    </submittedName>
</protein>
<dbReference type="Proteomes" id="UP000077271">
    <property type="component" value="Unassembled WGS sequence"/>
</dbReference>
<keyword evidence="1" id="KW-0472">Membrane</keyword>
<reference evidence="2 3" key="1">
    <citation type="submission" date="2016-01" db="EMBL/GenBank/DDBJ databases">
        <title>Investigation of taxonomic status of Bacillus aminovorans.</title>
        <authorList>
            <person name="Verma A."/>
            <person name="Pal Y."/>
            <person name="Krishnamurthi S."/>
        </authorList>
    </citation>
    <scope>NUCLEOTIDE SEQUENCE [LARGE SCALE GENOMIC DNA]</scope>
    <source>
        <strain evidence="2 3">DSM 4337</strain>
    </source>
</reference>
<comment type="caution">
    <text evidence="2">The sequence shown here is derived from an EMBL/GenBank/DDBJ whole genome shotgun (WGS) entry which is preliminary data.</text>
</comment>